<evidence type="ECO:0000259" key="4">
    <source>
        <dbReference type="Pfam" id="PF10350"/>
    </source>
</evidence>
<accession>A0A7M7G7V6</accession>
<proteinExistence type="inferred from homology"/>
<dbReference type="GO" id="GO:0005829">
    <property type="term" value="C:cytosol"/>
    <property type="evidence" value="ECO:0007669"/>
    <property type="project" value="TreeGrafter"/>
</dbReference>
<dbReference type="InterPro" id="IPR056843">
    <property type="entry name" value="THADA-like_TPR"/>
</dbReference>
<evidence type="ECO:0000313" key="7">
    <source>
        <dbReference type="EnsemblMetazoa" id="XP_001607287"/>
    </source>
</evidence>
<dbReference type="OMA" id="HLPMDLN"/>
<dbReference type="Pfam" id="PF25150">
    <property type="entry name" value="TPR_Trm732"/>
    <property type="match status" value="1"/>
</dbReference>
<dbReference type="SUPFAM" id="SSF48371">
    <property type="entry name" value="ARM repeat"/>
    <property type="match status" value="1"/>
</dbReference>
<dbReference type="Pfam" id="PF10350">
    <property type="entry name" value="DUF2428"/>
    <property type="match status" value="1"/>
</dbReference>
<dbReference type="InterPro" id="IPR016024">
    <property type="entry name" value="ARM-type_fold"/>
</dbReference>
<dbReference type="PANTHER" id="PTHR14387">
    <property type="entry name" value="THADA/DEATH RECEPTOR INTERACTING PROTEIN"/>
    <property type="match status" value="1"/>
</dbReference>
<keyword evidence="2" id="KW-0819">tRNA processing</keyword>
<dbReference type="InterPro" id="IPR019442">
    <property type="entry name" value="THADA/TRM732_DUF2428"/>
</dbReference>
<dbReference type="InterPro" id="IPR051954">
    <property type="entry name" value="tRNA_methyltransferase_THADA"/>
</dbReference>
<dbReference type="InParanoid" id="A0A7M7G7V6"/>
<keyword evidence="8" id="KW-1185">Reference proteome</keyword>
<dbReference type="Pfam" id="PF25151">
    <property type="entry name" value="TPR_Trm732_C"/>
    <property type="match status" value="1"/>
</dbReference>
<protein>
    <recommendedName>
        <fullName evidence="3">tRNA (32-2'-O)-methyltransferase regulator THADA</fullName>
    </recommendedName>
</protein>
<dbReference type="PANTHER" id="PTHR14387:SF7">
    <property type="entry name" value="THYROID ADENOMA-ASSOCIATED PROTEIN"/>
    <property type="match status" value="1"/>
</dbReference>
<gene>
    <name evidence="7" type="primary">100123621</name>
</gene>
<dbReference type="EnsemblMetazoa" id="XM_008217279">
    <property type="protein sequence ID" value="XP_008215501"/>
    <property type="gene ID" value="LOC100123621"/>
</dbReference>
<feature type="domain" description="tRNA (32-2'-O)-methyltransferase regulator THADA-like C-terminal TPR repeats region" evidence="6">
    <location>
        <begin position="657"/>
        <end position="823"/>
    </location>
</feature>
<dbReference type="Proteomes" id="UP000002358">
    <property type="component" value="Chromosome 1"/>
</dbReference>
<evidence type="ECO:0000256" key="1">
    <source>
        <dbReference type="ARBA" id="ARBA00010409"/>
    </source>
</evidence>
<dbReference type="InterPro" id="IPR056842">
    <property type="entry name" value="THADA-like_TPR_C"/>
</dbReference>
<dbReference type="KEGG" id="nvi:100123621"/>
<evidence type="ECO:0000256" key="2">
    <source>
        <dbReference type="ARBA" id="ARBA00022694"/>
    </source>
</evidence>
<dbReference type="GO" id="GO:0030488">
    <property type="term" value="P:tRNA methylation"/>
    <property type="evidence" value="ECO:0007669"/>
    <property type="project" value="TreeGrafter"/>
</dbReference>
<evidence type="ECO:0000256" key="3">
    <source>
        <dbReference type="ARBA" id="ARBA00035698"/>
    </source>
</evidence>
<organism evidence="7 8">
    <name type="scientific">Nasonia vitripennis</name>
    <name type="common">Parasitic wasp</name>
    <dbReference type="NCBI Taxonomy" id="7425"/>
    <lineage>
        <taxon>Eukaryota</taxon>
        <taxon>Metazoa</taxon>
        <taxon>Ecdysozoa</taxon>
        <taxon>Arthropoda</taxon>
        <taxon>Hexapoda</taxon>
        <taxon>Insecta</taxon>
        <taxon>Pterygota</taxon>
        <taxon>Neoptera</taxon>
        <taxon>Endopterygota</taxon>
        <taxon>Hymenoptera</taxon>
        <taxon>Apocrita</taxon>
        <taxon>Proctotrupomorpha</taxon>
        <taxon>Chalcidoidea</taxon>
        <taxon>Pteromalidae</taxon>
        <taxon>Pteromalinae</taxon>
        <taxon>Nasonia</taxon>
    </lineage>
</organism>
<sequence length="1323" mass="152242">MNCETLKNTNDLTILLAYKQRKKNGTLDLDEHLKGQETKWRNEVEYHLLEHWLTCDCEELRISSLETLAISKKSTLTFTEQEIGLIKASVKNNLGERGEYVPLIKKVLKRLNDSYAVLKRQLEKEIKLKELQKVHPDLVIPTEELNAQALAPCYQEFVSFLHNICLDNIYPEAVNVRKKASLQILSLMDEFLGKDLKDGLWSQDQFRKLFECLLLDTYELNKEMAFKLIKSYNLVESYMDKQKLVELVDVAIELGNSIRPLDSITAAYMLKISMLSSNIEEILYNKINLENNSCTQEKVAFYMVTLLKENLEKPVKLAAENIVIASSKHSLYGYVFCIHSILSTINLKSKVNEECWRNVLADVINMCFDLNKAVSQIVNNSSPEGHLPMDLNPRHLDGMIECMDEVVITPQMVLLCSWRTVKEISLLFGHLTSNATIFNEKAGTGLLSEAQIKEIGNQLVTLLCETKHRGAFEQAHVGFGQLCSRLWHLDKGEAYLKELPKMWLQQLLLAVIGFTSENSKLCATRRSAGVPFMVQALVTSQIKKKCDLQALVFHSVMRILLKLVNVGNDFDLNEVENILFSETLFNGYRKPQHFNGVGKVGKVTSKLNEITEIKSHALNILRALYRHCLLGDLVKDYIAEGFIVAFKCYDGESWAERNAATLLLSALVVRVFGVQRTKDHVNLTLHNRMTGKKFFEKFPTLLPFLLNELEIFINDPEKQIKPKIQSILLILSRLYPSVSSEDSDEEAKKGRSDEGWKIDEFIDLVSKCGKSKVYKTRELAARALVPLLTDDNILSIASNLIDSMTTNEIPLNLLHGYSLQLLEIVRCPEFQNVQLSTEQIRTFINFLTKNVLHNLESTNCGPACFPVASVTLEIVIQFSLMEKYCRFYEQDWILTLIDKVQLHLTGNKILKRRPEIQRYEHTAINLMVIAINNFYYKGPLLVNEYMAAQFWESVLKHTNTDVLTTCWTKFMIIIKKTRSPMLYDLAFMTAVRSLDKLVEDPDLQDSIYAFLYSVVQRMHETYDYMQYTFSKEEEKKYMCMHIFNKLSSQLKMETFYPRGEFFKLFGKTFGLLLEYYKDTEISTESKTIIYDAFLSQSSMESNFDCRLGVSEVLFDLYLDISKKDDIYYILNWWTTVLNLLYDDNAEIRRNAAEMTCRLLPKSRLMSHVIMTDTFFGKFTSIVGQNLEALVAAFFVWSITSAAVVLEEMDETDVFNKSCNYETFEPVQITNYCVKYLNTVISQDNLPTTLSKPIKAWLQKQLNLDYEFDTLSELIVKYKSQIPSTEKPLKRILDPTYPAKLVKEIAYNELKNVLMRENGLAPSN</sequence>
<dbReference type="EnsemblMetazoa" id="XM_001607237">
    <property type="protein sequence ID" value="XP_001607287"/>
    <property type="gene ID" value="LOC100123621"/>
</dbReference>
<evidence type="ECO:0000259" key="6">
    <source>
        <dbReference type="Pfam" id="PF25151"/>
    </source>
</evidence>
<feature type="domain" description="DUF2428" evidence="4">
    <location>
        <begin position="359"/>
        <end position="655"/>
    </location>
</feature>
<comment type="similarity">
    <text evidence="1">Belongs to the THADA family.</text>
</comment>
<feature type="domain" description="tRNA (32-2'-O)-methyltransferase regulator THADA-like TPR repeats region" evidence="5">
    <location>
        <begin position="40"/>
        <end position="189"/>
    </location>
</feature>
<reference evidence="7" key="1">
    <citation type="submission" date="2021-01" db="UniProtKB">
        <authorList>
            <consortium name="EnsemblMetazoa"/>
        </authorList>
    </citation>
    <scope>IDENTIFICATION</scope>
</reference>
<evidence type="ECO:0000313" key="8">
    <source>
        <dbReference type="Proteomes" id="UP000002358"/>
    </source>
</evidence>
<evidence type="ECO:0000259" key="5">
    <source>
        <dbReference type="Pfam" id="PF25150"/>
    </source>
</evidence>
<name>A0A7M7G7V6_NASVI</name>
<dbReference type="OrthoDB" id="73997at2759"/>